<proteinExistence type="predicted"/>
<protein>
    <submittedName>
        <fullName evidence="2">Uncharacterized protein</fullName>
    </submittedName>
</protein>
<accession>A0ABR3MRI8</accession>
<organism evidence="2 3">
    <name type="scientific">Cirrhinus molitorella</name>
    <name type="common">mud carp</name>
    <dbReference type="NCBI Taxonomy" id="172907"/>
    <lineage>
        <taxon>Eukaryota</taxon>
        <taxon>Metazoa</taxon>
        <taxon>Chordata</taxon>
        <taxon>Craniata</taxon>
        <taxon>Vertebrata</taxon>
        <taxon>Euteleostomi</taxon>
        <taxon>Actinopterygii</taxon>
        <taxon>Neopterygii</taxon>
        <taxon>Teleostei</taxon>
        <taxon>Ostariophysi</taxon>
        <taxon>Cypriniformes</taxon>
        <taxon>Cyprinidae</taxon>
        <taxon>Labeoninae</taxon>
        <taxon>Labeonini</taxon>
        <taxon>Cirrhinus</taxon>
    </lineage>
</organism>
<evidence type="ECO:0000313" key="3">
    <source>
        <dbReference type="Proteomes" id="UP001558613"/>
    </source>
</evidence>
<sequence length="154" mass="16594">MSVFAWCAACGADSTSCDISLILSFLQELLDKGRSPSTLKVYVAAIAPYHTPIDGQSVALTSVKRMGDLQALSVSPSCLEFGPNDSKVVLKPRRGYVPKVPTTPFRDQIVTLLAVPQSEQDQDLALLCLISGLKLNSWRATALHSLAPTLIKHT</sequence>
<dbReference type="SUPFAM" id="SSF47823">
    <property type="entry name" value="lambda integrase-like, N-terminal domain"/>
    <property type="match status" value="1"/>
</dbReference>
<dbReference type="Gene3D" id="1.10.150.130">
    <property type="match status" value="1"/>
</dbReference>
<keyword evidence="1" id="KW-0238">DNA-binding</keyword>
<dbReference type="EMBL" id="JAYMGO010000010">
    <property type="protein sequence ID" value="KAL1267190.1"/>
    <property type="molecule type" value="Genomic_DNA"/>
</dbReference>
<gene>
    <name evidence="2" type="ORF">QQF64_002865</name>
</gene>
<dbReference type="PANTHER" id="PTHR35617:SF3">
    <property type="entry name" value="CORE-BINDING (CB) DOMAIN-CONTAINING PROTEIN"/>
    <property type="match status" value="1"/>
</dbReference>
<comment type="caution">
    <text evidence="2">The sequence shown here is derived from an EMBL/GenBank/DDBJ whole genome shotgun (WGS) entry which is preliminary data.</text>
</comment>
<dbReference type="PANTHER" id="PTHR35617">
    <property type="entry name" value="PHAGE_INTEGRASE DOMAIN-CONTAINING PROTEIN"/>
    <property type="match status" value="1"/>
</dbReference>
<name>A0ABR3MRI8_9TELE</name>
<evidence type="ECO:0000313" key="2">
    <source>
        <dbReference type="EMBL" id="KAL1267190.1"/>
    </source>
</evidence>
<evidence type="ECO:0000256" key="1">
    <source>
        <dbReference type="ARBA" id="ARBA00023125"/>
    </source>
</evidence>
<reference evidence="2 3" key="1">
    <citation type="submission" date="2023-09" db="EMBL/GenBank/DDBJ databases">
        <authorList>
            <person name="Wang M."/>
        </authorList>
    </citation>
    <scope>NUCLEOTIDE SEQUENCE [LARGE SCALE GENOMIC DNA]</scope>
    <source>
        <strain evidence="2">GT-2023</strain>
        <tissue evidence="2">Liver</tissue>
    </source>
</reference>
<keyword evidence="3" id="KW-1185">Reference proteome</keyword>
<dbReference type="Proteomes" id="UP001558613">
    <property type="component" value="Unassembled WGS sequence"/>
</dbReference>
<dbReference type="InterPro" id="IPR010998">
    <property type="entry name" value="Integrase_recombinase_N"/>
</dbReference>